<sequence>MTTITPYDTKHGRRWRVRYRKPDGSQTDKRGFPRKVDAERWAAENTMSIAHGTYVDPQAGRHTIGSLWPMWIAAKETRCKPSYVATLHTAWAAHVEKEWGGVAVRGVRRQAVQEWVSRLAKTRSASVTLRAYGILAGICRQAVRDGLVPRDPCDGVELPRRTRKQHHYLDAVQLFALADASGWRRGIVLTLGLTGLRWGELVALDVRDLDTARRRLSVSRSMTEVEGELVESEPKTWEHRQVAYPQVLDAVMRGACEGKAPGAPLFSNADGTRLRRTHGPNSTSSWFHWAKKRAGIDSPLTIHDLRHTAASIMVASGASVKAVQRQLGHASAAMTLDTYADLFDDDLDALMGRLGDRIARDCGHDVGTADGTRT</sequence>
<keyword evidence="2" id="KW-0238">DNA-binding</keyword>
<evidence type="ECO:0000259" key="4">
    <source>
        <dbReference type="PROSITE" id="PS51898"/>
    </source>
</evidence>
<dbReference type="GO" id="GO:0003677">
    <property type="term" value="F:DNA binding"/>
    <property type="evidence" value="ECO:0007669"/>
    <property type="project" value="UniProtKB-KW"/>
</dbReference>
<dbReference type="Pfam" id="PF00589">
    <property type="entry name" value="Phage_integrase"/>
    <property type="match status" value="1"/>
</dbReference>
<feature type="domain" description="Tyr recombinase" evidence="4">
    <location>
        <begin position="157"/>
        <end position="352"/>
    </location>
</feature>
<gene>
    <name evidence="5" type="ORF">PSSU_0419</name>
</gene>
<dbReference type="PANTHER" id="PTHR30349:SF64">
    <property type="entry name" value="PROPHAGE INTEGRASE INTD-RELATED"/>
    <property type="match status" value="1"/>
</dbReference>
<dbReference type="Gene3D" id="1.10.443.10">
    <property type="entry name" value="Intergrase catalytic core"/>
    <property type="match status" value="1"/>
</dbReference>
<dbReference type="OrthoDB" id="1822491at2"/>
<dbReference type="GO" id="GO:0015074">
    <property type="term" value="P:DNA integration"/>
    <property type="evidence" value="ECO:0007669"/>
    <property type="project" value="InterPro"/>
</dbReference>
<dbReference type="Gene3D" id="1.10.150.130">
    <property type="match status" value="1"/>
</dbReference>
<protein>
    <submittedName>
        <fullName evidence="5">Integrase</fullName>
    </submittedName>
</protein>
<dbReference type="InterPro" id="IPR002104">
    <property type="entry name" value="Integrase_catalytic"/>
</dbReference>
<keyword evidence="6" id="KW-1185">Reference proteome</keyword>
<dbReference type="InterPro" id="IPR050090">
    <property type="entry name" value="Tyrosine_recombinase_XerCD"/>
</dbReference>
<evidence type="ECO:0000313" key="6">
    <source>
        <dbReference type="Proteomes" id="UP000216454"/>
    </source>
</evidence>
<proteinExistence type="inferred from homology"/>
<evidence type="ECO:0000256" key="3">
    <source>
        <dbReference type="ARBA" id="ARBA00023172"/>
    </source>
</evidence>
<dbReference type="SUPFAM" id="SSF56349">
    <property type="entry name" value="DNA breaking-rejoining enzymes"/>
    <property type="match status" value="1"/>
</dbReference>
<dbReference type="RefSeq" id="WP_094690743.1">
    <property type="nucleotide sequence ID" value="NZ_MWWQ01000005.1"/>
</dbReference>
<reference evidence="5 6" key="1">
    <citation type="journal article" date="2017" name="BMC Genomics">
        <title>Comparative genomic and phylogenomic analyses of the Bifidobacteriaceae family.</title>
        <authorList>
            <person name="Lugli G.A."/>
            <person name="Milani C."/>
            <person name="Turroni F."/>
            <person name="Duranti S."/>
            <person name="Mancabelli L."/>
            <person name="Mangifesta M."/>
            <person name="Ferrario C."/>
            <person name="Modesto M."/>
            <person name="Mattarelli P."/>
            <person name="Jiri K."/>
            <person name="van Sinderen D."/>
            <person name="Ventura M."/>
        </authorList>
    </citation>
    <scope>NUCLEOTIDE SEQUENCE [LARGE SCALE GENOMIC DNA]</scope>
    <source>
        <strain evidence="5 6">DSM 24744</strain>
    </source>
</reference>
<evidence type="ECO:0000256" key="1">
    <source>
        <dbReference type="ARBA" id="ARBA00008857"/>
    </source>
</evidence>
<name>A0A261F119_9BIFI</name>
<dbReference type="PANTHER" id="PTHR30349">
    <property type="entry name" value="PHAGE INTEGRASE-RELATED"/>
    <property type="match status" value="1"/>
</dbReference>
<comment type="similarity">
    <text evidence="1">Belongs to the 'phage' integrase family.</text>
</comment>
<dbReference type="CDD" id="cd01189">
    <property type="entry name" value="INT_ICEBs1_C_like"/>
    <property type="match status" value="1"/>
</dbReference>
<dbReference type="InterPro" id="IPR011010">
    <property type="entry name" value="DNA_brk_join_enz"/>
</dbReference>
<dbReference type="EMBL" id="MWWQ01000005">
    <property type="protein sequence ID" value="OZG52801.1"/>
    <property type="molecule type" value="Genomic_DNA"/>
</dbReference>
<dbReference type="PROSITE" id="PS51898">
    <property type="entry name" value="TYR_RECOMBINASE"/>
    <property type="match status" value="1"/>
</dbReference>
<keyword evidence="3" id="KW-0233">DNA recombination</keyword>
<dbReference type="GO" id="GO:0006310">
    <property type="term" value="P:DNA recombination"/>
    <property type="evidence" value="ECO:0007669"/>
    <property type="project" value="UniProtKB-KW"/>
</dbReference>
<evidence type="ECO:0000256" key="2">
    <source>
        <dbReference type="ARBA" id="ARBA00023125"/>
    </source>
</evidence>
<dbReference type="AlphaFoldDB" id="A0A261F119"/>
<organism evidence="5 6">
    <name type="scientific">Pseudoscardovia suis</name>
    <dbReference type="NCBI Taxonomy" id="987063"/>
    <lineage>
        <taxon>Bacteria</taxon>
        <taxon>Bacillati</taxon>
        <taxon>Actinomycetota</taxon>
        <taxon>Actinomycetes</taxon>
        <taxon>Bifidobacteriales</taxon>
        <taxon>Bifidobacteriaceae</taxon>
        <taxon>Pseudoscardovia</taxon>
    </lineage>
</organism>
<dbReference type="Proteomes" id="UP000216454">
    <property type="component" value="Unassembled WGS sequence"/>
</dbReference>
<comment type="caution">
    <text evidence="5">The sequence shown here is derived from an EMBL/GenBank/DDBJ whole genome shotgun (WGS) entry which is preliminary data.</text>
</comment>
<evidence type="ECO:0000313" key="5">
    <source>
        <dbReference type="EMBL" id="OZG52801.1"/>
    </source>
</evidence>
<dbReference type="InterPro" id="IPR013762">
    <property type="entry name" value="Integrase-like_cat_sf"/>
</dbReference>
<accession>A0A261F119</accession>
<dbReference type="InterPro" id="IPR010998">
    <property type="entry name" value="Integrase_recombinase_N"/>
</dbReference>